<evidence type="ECO:0000256" key="1">
    <source>
        <dbReference type="SAM" id="MobiDB-lite"/>
    </source>
</evidence>
<dbReference type="OrthoDB" id="1432662at2"/>
<keyword evidence="4" id="KW-1185">Reference proteome</keyword>
<sequence>MDSINQNQEEENRKNLAGSPAIDKVKELAETSKTCFFSTQSQSSPSQGTRPMSVQEVDEAGNIWFLMSNDSHTYQEIQADPAVKLYFQGSAHSDFLYLEGAAKASTDRNKIEKYWSPLLKTWFTEGENDPRIAVVSFTPSSGYYWDNKNGNAIAAIKMAAGAVLGKTIDDSIEGKINI</sequence>
<dbReference type="PANTHER" id="PTHR34818">
    <property type="entry name" value="PROTEIN BLI-3"/>
    <property type="match status" value="1"/>
</dbReference>
<dbReference type="SUPFAM" id="SSF50475">
    <property type="entry name" value="FMN-binding split barrel"/>
    <property type="match status" value="1"/>
</dbReference>
<dbReference type="Pfam" id="PF16242">
    <property type="entry name" value="Pyrid_ox_like"/>
    <property type="match status" value="1"/>
</dbReference>
<proteinExistence type="predicted"/>
<accession>A0A081PCF3</accession>
<reference evidence="3 4" key="1">
    <citation type="journal article" date="1992" name="Int. J. Syst. Bacteriol.">
        <title>Sphingobacterium antarcticus sp. nov. a Psychrotrophic Bacterium from the Soils of Schirmacher Oasis, Antarctica.</title>
        <authorList>
            <person name="Shivaji S."/>
            <person name="Ray M.K."/>
            <person name="Rao N.S."/>
            <person name="Saiserr L."/>
            <person name="Jagannadham M.V."/>
            <person name="Kumar G.S."/>
            <person name="Reddy G."/>
            <person name="Bhargava P.M."/>
        </authorList>
    </citation>
    <scope>NUCLEOTIDE SEQUENCE [LARGE SCALE GENOMIC DNA]</scope>
    <source>
        <strain evidence="3 4">4BY</strain>
    </source>
</reference>
<dbReference type="EMBL" id="JNFF01000116">
    <property type="protein sequence ID" value="KEQ28376.1"/>
    <property type="molecule type" value="Genomic_DNA"/>
</dbReference>
<dbReference type="InterPro" id="IPR052917">
    <property type="entry name" value="Stress-Dev_Protein"/>
</dbReference>
<dbReference type="RefSeq" id="WP_037444220.1">
    <property type="nucleotide sequence ID" value="NZ_JNFF01000116.1"/>
</dbReference>
<dbReference type="InterPro" id="IPR012349">
    <property type="entry name" value="Split_barrel_FMN-bd"/>
</dbReference>
<name>A0A081PCF3_9SPHI</name>
<gene>
    <name evidence="3" type="ORF">N180_01710</name>
</gene>
<evidence type="ECO:0000313" key="3">
    <source>
        <dbReference type="EMBL" id="KEQ28376.1"/>
    </source>
</evidence>
<dbReference type="Gene3D" id="2.30.110.10">
    <property type="entry name" value="Electron Transport, Fmn-binding Protein, Chain A"/>
    <property type="match status" value="1"/>
</dbReference>
<dbReference type="eggNOG" id="COG3871">
    <property type="taxonomic scope" value="Bacteria"/>
</dbReference>
<dbReference type="AlphaFoldDB" id="A0A081PCF3"/>
<organism evidence="3 4">
    <name type="scientific">Pedobacter antarcticus 4BY</name>
    <dbReference type="NCBI Taxonomy" id="1358423"/>
    <lineage>
        <taxon>Bacteria</taxon>
        <taxon>Pseudomonadati</taxon>
        <taxon>Bacteroidota</taxon>
        <taxon>Sphingobacteriia</taxon>
        <taxon>Sphingobacteriales</taxon>
        <taxon>Sphingobacteriaceae</taxon>
        <taxon>Pedobacter</taxon>
    </lineage>
</organism>
<evidence type="ECO:0000313" key="4">
    <source>
        <dbReference type="Proteomes" id="UP000028007"/>
    </source>
</evidence>
<comment type="caution">
    <text evidence="3">The sequence shown here is derived from an EMBL/GenBank/DDBJ whole genome shotgun (WGS) entry which is preliminary data.</text>
</comment>
<evidence type="ECO:0000259" key="2">
    <source>
        <dbReference type="Pfam" id="PF16242"/>
    </source>
</evidence>
<dbReference type="Proteomes" id="UP000028007">
    <property type="component" value="Unassembled WGS sequence"/>
</dbReference>
<dbReference type="PANTHER" id="PTHR34818:SF1">
    <property type="entry name" value="PROTEIN BLI-3"/>
    <property type="match status" value="1"/>
</dbReference>
<protein>
    <submittedName>
        <fullName evidence="3">General stress protein</fullName>
    </submittedName>
</protein>
<feature type="domain" description="General stress protein FMN-binding split barrel" evidence="2">
    <location>
        <begin position="22"/>
        <end position="169"/>
    </location>
</feature>
<feature type="region of interest" description="Disordered" evidence="1">
    <location>
        <begin position="1"/>
        <end position="22"/>
    </location>
</feature>
<dbReference type="InterPro" id="IPR038725">
    <property type="entry name" value="YdaG_split_barrel_FMN-bd"/>
</dbReference>